<protein>
    <submittedName>
        <fullName evidence="5">Sugar kinase, ribokinase</fullName>
    </submittedName>
</protein>
<dbReference type="PATRIC" id="fig|926556.3.peg.2960"/>
<dbReference type="Gene3D" id="3.40.1190.20">
    <property type="match status" value="1"/>
</dbReference>
<reference evidence="6" key="1">
    <citation type="submission" date="2012-02" db="EMBL/GenBank/DDBJ databases">
        <title>The complete genome of Echinicola vietnamensis DSM 17526.</title>
        <authorList>
            <person name="Lucas S."/>
            <person name="Copeland A."/>
            <person name="Lapidus A."/>
            <person name="Glavina del Rio T."/>
            <person name="Dalin E."/>
            <person name="Tice H."/>
            <person name="Bruce D."/>
            <person name="Goodwin L."/>
            <person name="Pitluck S."/>
            <person name="Peters L."/>
            <person name="Ovchinnikova G."/>
            <person name="Teshima H."/>
            <person name="Kyrpides N."/>
            <person name="Mavromatis K."/>
            <person name="Ivanova N."/>
            <person name="Brettin T."/>
            <person name="Detter J.C."/>
            <person name="Han C."/>
            <person name="Larimer F."/>
            <person name="Land M."/>
            <person name="Hauser L."/>
            <person name="Markowitz V."/>
            <person name="Cheng J.-F."/>
            <person name="Hugenholtz P."/>
            <person name="Woyke T."/>
            <person name="Wu D."/>
            <person name="Brambilla E."/>
            <person name="Klenk H.-P."/>
            <person name="Eisen J.A."/>
        </authorList>
    </citation>
    <scope>NUCLEOTIDE SEQUENCE [LARGE SCALE GENOMIC DNA]</scope>
    <source>
        <strain evidence="6">DSM 17526 / LMG 23754 / KMM 6221</strain>
    </source>
</reference>
<evidence type="ECO:0000256" key="3">
    <source>
        <dbReference type="ARBA" id="ARBA00022777"/>
    </source>
</evidence>
<dbReference type="AlphaFoldDB" id="L0G184"/>
<dbReference type="SUPFAM" id="SSF53613">
    <property type="entry name" value="Ribokinase-like"/>
    <property type="match status" value="1"/>
</dbReference>
<comment type="similarity">
    <text evidence="1">Belongs to the carbohydrate kinase PfkB family.</text>
</comment>
<dbReference type="Proteomes" id="UP000010796">
    <property type="component" value="Chromosome"/>
</dbReference>
<dbReference type="KEGG" id="evi:Echvi_2804"/>
<dbReference type="PROSITE" id="PS00583">
    <property type="entry name" value="PFKB_KINASES_1"/>
    <property type="match status" value="1"/>
</dbReference>
<dbReference type="OrthoDB" id="9813569at2"/>
<dbReference type="PROSITE" id="PS00584">
    <property type="entry name" value="PFKB_KINASES_2"/>
    <property type="match status" value="1"/>
</dbReference>
<dbReference type="eggNOG" id="COG0524">
    <property type="taxonomic scope" value="Bacteria"/>
</dbReference>
<evidence type="ECO:0000313" key="6">
    <source>
        <dbReference type="Proteomes" id="UP000010796"/>
    </source>
</evidence>
<dbReference type="InterPro" id="IPR002173">
    <property type="entry name" value="Carboh/pur_kinase_PfkB_CS"/>
</dbReference>
<dbReference type="RefSeq" id="WP_015266595.1">
    <property type="nucleotide sequence ID" value="NC_019904.1"/>
</dbReference>
<keyword evidence="3 5" id="KW-0418">Kinase</keyword>
<dbReference type="PANTHER" id="PTHR43085">
    <property type="entry name" value="HEXOKINASE FAMILY MEMBER"/>
    <property type="match status" value="1"/>
</dbReference>
<dbReference type="InterPro" id="IPR011611">
    <property type="entry name" value="PfkB_dom"/>
</dbReference>
<dbReference type="GO" id="GO:0016301">
    <property type="term" value="F:kinase activity"/>
    <property type="evidence" value="ECO:0007669"/>
    <property type="project" value="UniProtKB-KW"/>
</dbReference>
<evidence type="ECO:0000256" key="2">
    <source>
        <dbReference type="ARBA" id="ARBA00022679"/>
    </source>
</evidence>
<gene>
    <name evidence="5" type="ordered locus">Echvi_2804</name>
</gene>
<keyword evidence="6" id="KW-1185">Reference proteome</keyword>
<sequence>MNKKAVIFGEMLWDCFPDKQLPGGAPMNVALHLQHLGITTTFISKIGSDSLGADLLSFVQKNGLNGDFVQRDTAHETSRVVVDNSDKENIKYEIVKPVAWDFMEWNTAIQEKVDEADVFVFGSLAARSSQSQNTLFRLLETSTLKVLDINLRPPHYSTKVLERLLKNTDVLKINEDELEILIEMSALDKNEEKALSAIVDRYELQLVCMTKGSAGAIIYDGREFYRHPGYQVDVEDTVGSGDAFLSGFISQYLKGNHPNKILDFACALGALVATQKGGTPRYDTDQITAIQDNNS</sequence>
<name>L0G184_ECHVK</name>
<feature type="domain" description="Carbohydrate kinase PfkB" evidence="4">
    <location>
        <begin position="19"/>
        <end position="280"/>
    </location>
</feature>
<proteinExistence type="inferred from homology"/>
<keyword evidence="2" id="KW-0808">Transferase</keyword>
<dbReference type="STRING" id="926556.Echvi_2804"/>
<dbReference type="HOGENOM" id="CLU_027634_6_3_10"/>
<accession>L0G184</accession>
<dbReference type="Pfam" id="PF00294">
    <property type="entry name" value="PfkB"/>
    <property type="match status" value="1"/>
</dbReference>
<organism evidence="5 6">
    <name type="scientific">Echinicola vietnamensis (strain DSM 17526 / LMG 23754 / KMM 6221)</name>
    <dbReference type="NCBI Taxonomy" id="926556"/>
    <lineage>
        <taxon>Bacteria</taxon>
        <taxon>Pseudomonadati</taxon>
        <taxon>Bacteroidota</taxon>
        <taxon>Cytophagia</taxon>
        <taxon>Cytophagales</taxon>
        <taxon>Cyclobacteriaceae</taxon>
        <taxon>Echinicola</taxon>
    </lineage>
</organism>
<evidence type="ECO:0000259" key="4">
    <source>
        <dbReference type="Pfam" id="PF00294"/>
    </source>
</evidence>
<evidence type="ECO:0000313" key="5">
    <source>
        <dbReference type="EMBL" id="AGA79043.1"/>
    </source>
</evidence>
<dbReference type="InterPro" id="IPR050306">
    <property type="entry name" value="PfkB_Carbo_kinase"/>
</dbReference>
<dbReference type="CDD" id="cd01167">
    <property type="entry name" value="bac_FRK"/>
    <property type="match status" value="1"/>
</dbReference>
<dbReference type="InterPro" id="IPR029056">
    <property type="entry name" value="Ribokinase-like"/>
</dbReference>
<dbReference type="EMBL" id="CP003346">
    <property type="protein sequence ID" value="AGA79043.1"/>
    <property type="molecule type" value="Genomic_DNA"/>
</dbReference>
<dbReference type="PANTHER" id="PTHR43085:SF57">
    <property type="entry name" value="CARBOHYDRATE KINASE PFKB DOMAIN-CONTAINING PROTEIN"/>
    <property type="match status" value="1"/>
</dbReference>
<evidence type="ECO:0000256" key="1">
    <source>
        <dbReference type="ARBA" id="ARBA00010688"/>
    </source>
</evidence>